<evidence type="ECO:0000313" key="3">
    <source>
        <dbReference type="Proteomes" id="UP001165136"/>
    </source>
</evidence>
<organism evidence="2 3">
    <name type="scientific">Amycolatopsis taiwanensis</name>
    <dbReference type="NCBI Taxonomy" id="342230"/>
    <lineage>
        <taxon>Bacteria</taxon>
        <taxon>Bacillati</taxon>
        <taxon>Actinomycetota</taxon>
        <taxon>Actinomycetes</taxon>
        <taxon>Pseudonocardiales</taxon>
        <taxon>Pseudonocardiaceae</taxon>
        <taxon>Amycolatopsis</taxon>
    </lineage>
</organism>
<proteinExistence type="inferred from homology"/>
<evidence type="ECO:0000256" key="1">
    <source>
        <dbReference type="ARBA" id="ARBA00009981"/>
    </source>
</evidence>
<dbReference type="Proteomes" id="UP001165136">
    <property type="component" value="Unassembled WGS sequence"/>
</dbReference>
<dbReference type="EMBL" id="BSTI01000005">
    <property type="protein sequence ID" value="GLY66157.1"/>
    <property type="molecule type" value="Genomic_DNA"/>
</dbReference>
<reference evidence="2" key="1">
    <citation type="submission" date="2023-03" db="EMBL/GenBank/DDBJ databases">
        <title>Amycolatopsis taiwanensis NBRC 103393.</title>
        <authorList>
            <person name="Ichikawa N."/>
            <person name="Sato H."/>
            <person name="Tonouchi N."/>
        </authorList>
    </citation>
    <scope>NUCLEOTIDE SEQUENCE</scope>
    <source>
        <strain evidence="2">NBRC 103393</strain>
    </source>
</reference>
<sequence>MLDLVDREGRRVYVTKRGRRVAAIVPVDVAERSEEEEDAYWAARAARVLEAGEPTVAWDEAVRMLETGAVDE</sequence>
<comment type="caution">
    <text evidence="2">The sequence shown here is derived from an EMBL/GenBank/DDBJ whole genome shotgun (WGS) entry which is preliminary data.</text>
</comment>
<dbReference type="NCBIfam" id="TIGR01552">
    <property type="entry name" value="phd_fam"/>
    <property type="match status" value="1"/>
</dbReference>
<dbReference type="SUPFAM" id="SSF143120">
    <property type="entry name" value="YefM-like"/>
    <property type="match status" value="1"/>
</dbReference>
<evidence type="ECO:0000313" key="2">
    <source>
        <dbReference type="EMBL" id="GLY66157.1"/>
    </source>
</evidence>
<dbReference type="InterPro" id="IPR036165">
    <property type="entry name" value="YefM-like_sf"/>
</dbReference>
<protein>
    <recommendedName>
        <fullName evidence="4">Antitoxin</fullName>
    </recommendedName>
</protein>
<comment type="similarity">
    <text evidence="1">Belongs to the phD/YefM antitoxin family.</text>
</comment>
<keyword evidence="3" id="KW-1185">Reference proteome</keyword>
<gene>
    <name evidence="2" type="ORF">Atai01_27760</name>
</gene>
<dbReference type="AlphaFoldDB" id="A0A9W6VG47"/>
<name>A0A9W6VG47_9PSEU</name>
<evidence type="ECO:0008006" key="4">
    <source>
        <dbReference type="Google" id="ProtNLM"/>
    </source>
</evidence>
<accession>A0A9W6VG47</accession>